<proteinExistence type="predicted"/>
<dbReference type="PROSITE" id="PS50977">
    <property type="entry name" value="HTH_TETR_2"/>
    <property type="match status" value="1"/>
</dbReference>
<dbReference type="SUPFAM" id="SSF48498">
    <property type="entry name" value="Tetracyclin repressor-like, C-terminal domain"/>
    <property type="match status" value="1"/>
</dbReference>
<gene>
    <name evidence="7" type="primary">kstR2_2</name>
    <name evidence="7" type="ORF">BN983_01108</name>
</gene>
<comment type="caution">
    <text evidence="7">The sequence shown here is derived from an EMBL/GenBank/DDBJ whole genome shotgun (WGS) entry which is preliminary data.</text>
</comment>
<dbReference type="InterPro" id="IPR036271">
    <property type="entry name" value="Tet_transcr_reg_TetR-rel_C_sf"/>
</dbReference>
<dbReference type="RefSeq" id="WP_035506380.1">
    <property type="nucleotide sequence ID" value="NZ_CCDH010000001.1"/>
</dbReference>
<feature type="DNA-binding region" description="H-T-H motif" evidence="5">
    <location>
        <begin position="22"/>
        <end position="41"/>
    </location>
</feature>
<keyword evidence="2" id="KW-0805">Transcription regulation</keyword>
<dbReference type="EMBL" id="CCDI010000001">
    <property type="protein sequence ID" value="CDQ22891.1"/>
    <property type="molecule type" value="Genomic_DNA"/>
</dbReference>
<dbReference type="Pfam" id="PF00440">
    <property type="entry name" value="TetR_N"/>
    <property type="match status" value="1"/>
</dbReference>
<keyword evidence="1" id="KW-0678">Repressor</keyword>
<evidence type="ECO:0000256" key="5">
    <source>
        <dbReference type="PROSITE-ProRule" id="PRU00335"/>
    </source>
</evidence>
<feature type="domain" description="HTH tetR-type" evidence="6">
    <location>
        <begin position="1"/>
        <end position="59"/>
    </location>
</feature>
<reference evidence="7 8" key="2">
    <citation type="submission" date="2014-05" db="EMBL/GenBank/DDBJ databases">
        <title>Draft genome sequence of Halobacillus karajensis HK-03.</title>
        <authorList>
            <person name="Khelaifia S."/>
            <person name="Croce O."/>
            <person name="Lagier J.C."/>
            <person name="Raoult D."/>
        </authorList>
    </citation>
    <scope>NUCLEOTIDE SEQUENCE [LARGE SCALE GENOMIC DNA]</scope>
    <source>
        <strain evidence="7 8">HD-03</strain>
    </source>
</reference>
<dbReference type="Gene3D" id="1.10.10.60">
    <property type="entry name" value="Homeodomain-like"/>
    <property type="match status" value="1"/>
</dbReference>
<dbReference type="AlphaFoldDB" id="A0A024P4Y3"/>
<keyword evidence="8" id="KW-1185">Reference proteome</keyword>
<evidence type="ECO:0000313" key="7">
    <source>
        <dbReference type="EMBL" id="CDQ22891.1"/>
    </source>
</evidence>
<protein>
    <submittedName>
        <fullName evidence="7">HTH-type transcriptional repressor KstR2</fullName>
    </submittedName>
</protein>
<evidence type="ECO:0000259" key="6">
    <source>
        <dbReference type="PROSITE" id="PS50977"/>
    </source>
</evidence>
<dbReference type="InterPro" id="IPR009057">
    <property type="entry name" value="Homeodomain-like_sf"/>
</dbReference>
<evidence type="ECO:0000256" key="2">
    <source>
        <dbReference type="ARBA" id="ARBA00023015"/>
    </source>
</evidence>
<organism evidence="7 8">
    <name type="scientific">Halobacillus karajensis</name>
    <dbReference type="NCBI Taxonomy" id="195088"/>
    <lineage>
        <taxon>Bacteria</taxon>
        <taxon>Bacillati</taxon>
        <taxon>Bacillota</taxon>
        <taxon>Bacilli</taxon>
        <taxon>Bacillales</taxon>
        <taxon>Bacillaceae</taxon>
        <taxon>Halobacillus</taxon>
    </lineage>
</organism>
<dbReference type="Proteomes" id="UP000028868">
    <property type="component" value="Unassembled WGS sequence"/>
</dbReference>
<dbReference type="InterPro" id="IPR041490">
    <property type="entry name" value="KstR2_TetR_C"/>
</dbReference>
<reference evidence="8" key="1">
    <citation type="submission" date="2014-03" db="EMBL/GenBank/DDBJ databases">
        <authorList>
            <person name="Urmite Genomes U."/>
        </authorList>
    </citation>
    <scope>NUCLEOTIDE SEQUENCE [LARGE SCALE GENOMIC DNA]</scope>
    <source>
        <strain evidence="8">HD-03</strain>
    </source>
</reference>
<dbReference type="GO" id="GO:0003700">
    <property type="term" value="F:DNA-binding transcription factor activity"/>
    <property type="evidence" value="ECO:0007669"/>
    <property type="project" value="TreeGrafter"/>
</dbReference>
<evidence type="ECO:0000256" key="4">
    <source>
        <dbReference type="ARBA" id="ARBA00023163"/>
    </source>
</evidence>
<dbReference type="InterPro" id="IPR001647">
    <property type="entry name" value="HTH_TetR"/>
</dbReference>
<name>A0A024P4Y3_9BACI</name>
<keyword evidence="4" id="KW-0804">Transcription</keyword>
<dbReference type="PROSITE" id="PS01081">
    <property type="entry name" value="HTH_TETR_1"/>
    <property type="match status" value="1"/>
</dbReference>
<dbReference type="GO" id="GO:0000976">
    <property type="term" value="F:transcription cis-regulatory region binding"/>
    <property type="evidence" value="ECO:0007669"/>
    <property type="project" value="TreeGrafter"/>
</dbReference>
<sequence>MKQKILDTSIHLFDKKGFTETSVQEIVEALDVTKGSFYYYFKNKQELLADIHLNFIEFLLRNQEEILHDESRNCQEKLRAMIFMIIHSIKDRKKSARIFFREMRNLGEIYLEQIVKKRDQFRKNFQTLIEEGIEKGEFQADMDPDMITRGILGMTNWSYYWFDPEGDISADELTTIYLEMILNGIHKKAD</sequence>
<dbReference type="SUPFAM" id="SSF46689">
    <property type="entry name" value="Homeodomain-like"/>
    <property type="match status" value="1"/>
</dbReference>
<dbReference type="Pfam" id="PF17932">
    <property type="entry name" value="TetR_C_24"/>
    <property type="match status" value="1"/>
</dbReference>
<evidence type="ECO:0000256" key="1">
    <source>
        <dbReference type="ARBA" id="ARBA00022491"/>
    </source>
</evidence>
<dbReference type="Gene3D" id="1.10.357.10">
    <property type="entry name" value="Tetracycline Repressor, domain 2"/>
    <property type="match status" value="1"/>
</dbReference>
<keyword evidence="3 5" id="KW-0238">DNA-binding</keyword>
<dbReference type="PRINTS" id="PR00455">
    <property type="entry name" value="HTHTETR"/>
</dbReference>
<dbReference type="PANTHER" id="PTHR30055:SF175">
    <property type="entry name" value="HTH-TYPE TRANSCRIPTIONAL REPRESSOR KSTR2"/>
    <property type="match status" value="1"/>
</dbReference>
<dbReference type="InterPro" id="IPR023772">
    <property type="entry name" value="DNA-bd_HTH_TetR-type_CS"/>
</dbReference>
<evidence type="ECO:0000313" key="8">
    <source>
        <dbReference type="Proteomes" id="UP000028868"/>
    </source>
</evidence>
<evidence type="ECO:0000256" key="3">
    <source>
        <dbReference type="ARBA" id="ARBA00023125"/>
    </source>
</evidence>
<dbReference type="InterPro" id="IPR050109">
    <property type="entry name" value="HTH-type_TetR-like_transc_reg"/>
</dbReference>
<accession>A0A024P4Y3</accession>
<dbReference type="PANTHER" id="PTHR30055">
    <property type="entry name" value="HTH-TYPE TRANSCRIPTIONAL REGULATOR RUTR"/>
    <property type="match status" value="1"/>
</dbReference>